<feature type="transmembrane region" description="Helical" evidence="1">
    <location>
        <begin position="30"/>
        <end position="47"/>
    </location>
</feature>
<dbReference type="RefSeq" id="WP_071473182.1">
    <property type="nucleotide sequence ID" value="NZ_MDKE01000031.1"/>
</dbReference>
<dbReference type="EMBL" id="MDKE01000031">
    <property type="protein sequence ID" value="OIN07939.1"/>
    <property type="molecule type" value="Genomic_DNA"/>
</dbReference>
<dbReference type="Proteomes" id="UP000243073">
    <property type="component" value="Unassembled WGS sequence"/>
</dbReference>
<keyword evidence="1" id="KW-1133">Transmembrane helix</keyword>
<sequence length="66" mass="7255">MILIITLAALLFGGLFYVAALQSALPPRRWALLGCLFGPAAFPLFMAKRRWSLICARGMAYALLRA</sequence>
<name>A0A1J4QBN7_9GAMM</name>
<evidence type="ECO:0000313" key="2">
    <source>
        <dbReference type="EMBL" id="OIN07939.1"/>
    </source>
</evidence>
<proteinExistence type="predicted"/>
<evidence type="ECO:0000313" key="3">
    <source>
        <dbReference type="Proteomes" id="UP000243073"/>
    </source>
</evidence>
<evidence type="ECO:0000256" key="1">
    <source>
        <dbReference type="SAM" id="Phobius"/>
    </source>
</evidence>
<gene>
    <name evidence="2" type="ORF">BFR47_16105</name>
</gene>
<accession>A0A1J4QBN7</accession>
<comment type="caution">
    <text evidence="2">The sequence shown here is derived from an EMBL/GenBank/DDBJ whole genome shotgun (WGS) entry which is preliminary data.</text>
</comment>
<keyword evidence="3" id="KW-1185">Reference proteome</keyword>
<reference evidence="2 3" key="1">
    <citation type="submission" date="2016-07" db="EMBL/GenBank/DDBJ databases">
        <title>Draft Genome Sequence of Oceanisphaera psychrotolerans, isolated from coastal sediment samples.</title>
        <authorList>
            <person name="Zhuo S."/>
            <person name="Ruan Z."/>
        </authorList>
    </citation>
    <scope>NUCLEOTIDE SEQUENCE [LARGE SCALE GENOMIC DNA]</scope>
    <source>
        <strain evidence="2 3">LAM-WHM-ZC</strain>
    </source>
</reference>
<protein>
    <submittedName>
        <fullName evidence="2">Uncharacterized protein</fullName>
    </submittedName>
</protein>
<keyword evidence="1" id="KW-0472">Membrane</keyword>
<organism evidence="2 3">
    <name type="scientific">Oceanisphaera psychrotolerans</name>
    <dbReference type="NCBI Taxonomy" id="1414654"/>
    <lineage>
        <taxon>Bacteria</taxon>
        <taxon>Pseudomonadati</taxon>
        <taxon>Pseudomonadota</taxon>
        <taxon>Gammaproteobacteria</taxon>
        <taxon>Aeromonadales</taxon>
        <taxon>Aeromonadaceae</taxon>
        <taxon>Oceanisphaera</taxon>
    </lineage>
</organism>
<dbReference type="STRING" id="1414654.BFR47_16105"/>
<keyword evidence="1" id="KW-0812">Transmembrane</keyword>
<dbReference type="AlphaFoldDB" id="A0A1J4QBN7"/>
<dbReference type="OrthoDB" id="5772022at2"/>